<reference evidence="2 3" key="1">
    <citation type="submission" date="2016-06" db="EMBL/GenBank/DDBJ databases">
        <title>Evolution of pathogenesis and genome organization in the Tremellales.</title>
        <authorList>
            <person name="Cuomo C."/>
            <person name="Litvintseva A."/>
            <person name="Heitman J."/>
            <person name="Chen Y."/>
            <person name="Sun S."/>
            <person name="Springer D."/>
            <person name="Dromer F."/>
            <person name="Young S."/>
            <person name="Zeng Q."/>
            <person name="Chapman S."/>
            <person name="Gujja S."/>
            <person name="Saif S."/>
            <person name="Birren B."/>
        </authorList>
    </citation>
    <scope>NUCLEOTIDE SEQUENCE [LARGE SCALE GENOMIC DNA]</scope>
    <source>
        <strain evidence="2 3">CBS 6273</strain>
    </source>
</reference>
<feature type="region of interest" description="Disordered" evidence="1">
    <location>
        <begin position="1"/>
        <end position="74"/>
    </location>
</feature>
<sequence>MPALQPLTPITTLPTVSGSASASGSPLLGRLRPMPKSSPNSPPPERRQRERDNEPLPPRARARRGSAPAVPAAPAPIMIALSGWPDAVYISSSSNNPRKRGRSGTATPPEVYDGVGGPRIVPQHISPSSKTPVNRGAPPSAPSARPVIAGKQAAAPAPFPTPPADAAGAPRFVSAPGAMARMAAKVAKTRAILPKPPAPAPPAPPPPSAAPQHSIFATTCPHLADPSLGPCPFPTHPHDIRGMFPPTSHLEKLYGKKVAVEPTVGTKGAKRPVAQPLPVTILEGKGKGKEVPLPPVSSDQDKGKTPTPRPAPALSHPTPHRHVSDPRYLPSSAFLHKGRALPLVPSWSGASSASSSRVGAPGVDASASVRQPEAEGERQGGGDVEMQDPKLPAKRHLSPSPSSHSSDAHPNKVRLLSPSAPSTSTSTPSSSSSSSSTTPFPSVTPKSTSDSAQEAGLLWKRVIVNHAELMDIDVDVGVGVDVDVGDHHRHTEAEVAVEEAEEEEGMSMEVDTEVVVGRVIA</sequence>
<feature type="compositionally biased region" description="Low complexity" evidence="1">
    <location>
        <begin position="65"/>
        <end position="74"/>
    </location>
</feature>
<protein>
    <submittedName>
        <fullName evidence="2">Uncharacterized protein</fullName>
    </submittedName>
</protein>
<name>A0A1E3JLR2_9TREE</name>
<feature type="compositionally biased region" description="Low complexity" evidence="1">
    <location>
        <begin position="1"/>
        <end position="25"/>
    </location>
</feature>
<evidence type="ECO:0000313" key="3">
    <source>
        <dbReference type="Proteomes" id="UP000095149"/>
    </source>
</evidence>
<feature type="compositionally biased region" description="Pro residues" evidence="1">
    <location>
        <begin position="194"/>
        <end position="209"/>
    </location>
</feature>
<feature type="compositionally biased region" description="Low complexity" evidence="1">
    <location>
        <begin position="344"/>
        <end position="363"/>
    </location>
</feature>
<feature type="compositionally biased region" description="Basic and acidic residues" evidence="1">
    <location>
        <begin position="44"/>
        <end position="54"/>
    </location>
</feature>
<feature type="region of interest" description="Disordered" evidence="1">
    <location>
        <begin position="191"/>
        <end position="213"/>
    </location>
</feature>
<dbReference type="OrthoDB" id="2575740at2759"/>
<evidence type="ECO:0000313" key="2">
    <source>
        <dbReference type="EMBL" id="ODO01753.1"/>
    </source>
</evidence>
<feature type="region of interest" description="Disordered" evidence="1">
    <location>
        <begin position="265"/>
        <end position="330"/>
    </location>
</feature>
<gene>
    <name evidence="2" type="ORF">I350_06582</name>
</gene>
<dbReference type="Proteomes" id="UP000095149">
    <property type="component" value="Unassembled WGS sequence"/>
</dbReference>
<feature type="compositionally biased region" description="Low complexity" evidence="1">
    <location>
        <begin position="417"/>
        <end position="449"/>
    </location>
</feature>
<dbReference type="EMBL" id="MEKH01000010">
    <property type="protein sequence ID" value="ODO01753.1"/>
    <property type="molecule type" value="Genomic_DNA"/>
</dbReference>
<proteinExistence type="predicted"/>
<feature type="region of interest" description="Disordered" evidence="1">
    <location>
        <begin position="88"/>
        <end position="169"/>
    </location>
</feature>
<comment type="caution">
    <text evidence="2">The sequence shown here is derived from an EMBL/GenBank/DDBJ whole genome shotgun (WGS) entry which is preliminary data.</text>
</comment>
<organism evidence="2 3">
    <name type="scientific">Cryptococcus amylolentus CBS 6273</name>
    <dbReference type="NCBI Taxonomy" id="1296118"/>
    <lineage>
        <taxon>Eukaryota</taxon>
        <taxon>Fungi</taxon>
        <taxon>Dikarya</taxon>
        <taxon>Basidiomycota</taxon>
        <taxon>Agaricomycotina</taxon>
        <taxon>Tremellomycetes</taxon>
        <taxon>Tremellales</taxon>
        <taxon>Cryptococcaceae</taxon>
        <taxon>Cryptococcus</taxon>
    </lineage>
</organism>
<accession>A0A1E3JLR2</accession>
<feature type="region of interest" description="Disordered" evidence="1">
    <location>
        <begin position="343"/>
        <end position="452"/>
    </location>
</feature>
<evidence type="ECO:0000256" key="1">
    <source>
        <dbReference type="SAM" id="MobiDB-lite"/>
    </source>
</evidence>
<dbReference type="AlphaFoldDB" id="A0A1E3JLR2"/>